<dbReference type="InterPro" id="IPR036514">
    <property type="entry name" value="SGNH_hydro_sf"/>
</dbReference>
<dbReference type="Pfam" id="PF17996">
    <property type="entry name" value="CE2_N"/>
    <property type="match status" value="1"/>
</dbReference>
<gene>
    <name evidence="3" type="ORF">Mam01_47140</name>
</gene>
<protein>
    <submittedName>
        <fullName evidence="3">Lipase</fullName>
    </submittedName>
</protein>
<reference evidence="3 4" key="1">
    <citation type="submission" date="2021-01" db="EMBL/GenBank/DDBJ databases">
        <title>Whole genome shotgun sequence of Microbispora amethystogenes NBRC 101907.</title>
        <authorList>
            <person name="Komaki H."/>
            <person name="Tamura T."/>
        </authorList>
    </citation>
    <scope>NUCLEOTIDE SEQUENCE [LARGE SCALE GENOMIC DNA]</scope>
    <source>
        <strain evidence="3 4">NBRC 101907</strain>
    </source>
</reference>
<comment type="caution">
    <text evidence="3">The sequence shown here is derived from an EMBL/GenBank/DDBJ whole genome shotgun (WGS) entry which is preliminary data.</text>
</comment>
<evidence type="ECO:0000313" key="3">
    <source>
        <dbReference type="EMBL" id="GIH34550.1"/>
    </source>
</evidence>
<keyword evidence="1" id="KW-0732">Signal</keyword>
<dbReference type="Gene3D" id="3.40.50.1110">
    <property type="entry name" value="SGNH hydrolase"/>
    <property type="match status" value="1"/>
</dbReference>
<dbReference type="InterPro" id="IPR001087">
    <property type="entry name" value="GDSL"/>
</dbReference>
<dbReference type="RefSeq" id="WP_204287363.1">
    <property type="nucleotide sequence ID" value="NZ_BAABEJ010000002.1"/>
</dbReference>
<dbReference type="EMBL" id="BOOB01000037">
    <property type="protein sequence ID" value="GIH34550.1"/>
    <property type="molecule type" value="Genomic_DNA"/>
</dbReference>
<organism evidence="3 4">
    <name type="scientific">Microbispora amethystogenes</name>
    <dbReference type="NCBI Taxonomy" id="1427754"/>
    <lineage>
        <taxon>Bacteria</taxon>
        <taxon>Bacillati</taxon>
        <taxon>Actinomycetota</taxon>
        <taxon>Actinomycetes</taxon>
        <taxon>Streptosporangiales</taxon>
        <taxon>Streptosporangiaceae</taxon>
        <taxon>Microbispora</taxon>
    </lineage>
</organism>
<feature type="chain" id="PRO_5045669599" evidence="1">
    <location>
        <begin position="27"/>
        <end position="388"/>
    </location>
</feature>
<keyword evidence="4" id="KW-1185">Reference proteome</keyword>
<dbReference type="Gene3D" id="2.60.120.260">
    <property type="entry name" value="Galactose-binding domain-like"/>
    <property type="match status" value="1"/>
</dbReference>
<dbReference type="InterPro" id="IPR037461">
    <property type="entry name" value="CtCE2-like_dom"/>
</dbReference>
<dbReference type="InterPro" id="IPR052762">
    <property type="entry name" value="PCW_deacetylase/CE"/>
</dbReference>
<dbReference type="PANTHER" id="PTHR37834:SF2">
    <property type="entry name" value="ESTERASE, SGNH HYDROLASE-TYPE"/>
    <property type="match status" value="1"/>
</dbReference>
<dbReference type="InterPro" id="IPR040794">
    <property type="entry name" value="CE2_N"/>
</dbReference>
<evidence type="ECO:0000313" key="4">
    <source>
        <dbReference type="Proteomes" id="UP000651728"/>
    </source>
</evidence>
<dbReference type="Proteomes" id="UP000651728">
    <property type="component" value="Unassembled WGS sequence"/>
</dbReference>
<dbReference type="CDD" id="cd01831">
    <property type="entry name" value="Endoglucanase_E_like"/>
    <property type="match status" value="1"/>
</dbReference>
<dbReference type="PANTHER" id="PTHR37834">
    <property type="entry name" value="GDSL-LIKE LIPASE/ACYLHYDROLASE DOMAIN PROTEIN (AFU_ORTHOLOGUE AFUA_2G00620)"/>
    <property type="match status" value="1"/>
</dbReference>
<feature type="domain" description="Carbohydrate esterase 2 N-terminal" evidence="2">
    <location>
        <begin position="59"/>
        <end position="160"/>
    </location>
</feature>
<dbReference type="Pfam" id="PF00657">
    <property type="entry name" value="Lipase_GDSL"/>
    <property type="match status" value="1"/>
</dbReference>
<sequence>MRRTQVHAALAALAVTATLLPAAAHAATSAATSPPAADPALAGRPGEAVPAALATAHTAGRVEAAGRSVRYSWPGVYFEGRFRGTGVGIVLNDAANDYDVQIDGATVATLVTPGRTTYWVKNLRNGAHGVRLVKRSEGQWAVGEFGGFVAAPGGAILPKPADRRRQIEFIGDSYTAGYGNMSDTRDCPAPGQIDRTTNADVSFGALTARGLGADYQINAFSGRGVVRNYNGIEPGTDYRTYYDRALIGVPGDVWKNPGTWHPQLIVIGLGINDFSTAINPGEPWTPETLVAAYKSAYHGFIDKLRSRYGKKAVIVVSATYMSNTTAFADAARQIVQDRNKRGDDRVRYWYYDNTDLDYGGCDWHPSAHDHKIISQRLGDFIATLPLRW</sequence>
<accession>A0ABQ4FIC7</accession>
<dbReference type="SUPFAM" id="SSF52266">
    <property type="entry name" value="SGNH hydrolase"/>
    <property type="match status" value="1"/>
</dbReference>
<name>A0ABQ4FIC7_9ACTN</name>
<evidence type="ECO:0000256" key="1">
    <source>
        <dbReference type="SAM" id="SignalP"/>
    </source>
</evidence>
<feature type="signal peptide" evidence="1">
    <location>
        <begin position="1"/>
        <end position="26"/>
    </location>
</feature>
<evidence type="ECO:0000259" key="2">
    <source>
        <dbReference type="Pfam" id="PF17996"/>
    </source>
</evidence>
<proteinExistence type="predicted"/>